<keyword evidence="4" id="KW-1185">Reference proteome</keyword>
<gene>
    <name evidence="3" type="ORF">I8748_18640</name>
</gene>
<evidence type="ECO:0000313" key="4">
    <source>
        <dbReference type="Proteomes" id="UP000632766"/>
    </source>
</evidence>
<dbReference type="AlphaFoldDB" id="A0A8J7HU33"/>
<name>A0A8J7HU33_9NOST</name>
<keyword evidence="2" id="KW-0732">Signal</keyword>
<protein>
    <submittedName>
        <fullName evidence="3">Uncharacterized protein</fullName>
    </submittedName>
</protein>
<dbReference type="EMBL" id="JAECZC010000036">
    <property type="protein sequence ID" value="MBH8564180.1"/>
    <property type="molecule type" value="Genomic_DNA"/>
</dbReference>
<evidence type="ECO:0000313" key="3">
    <source>
        <dbReference type="EMBL" id="MBH8564180.1"/>
    </source>
</evidence>
<comment type="caution">
    <text evidence="3">The sequence shown here is derived from an EMBL/GenBank/DDBJ whole genome shotgun (WGS) entry which is preliminary data.</text>
</comment>
<sequence>MKASFLPRLFTLCLTIELLLSLSLATPAKPEFTTRSATFSKRLVFQDSFNPPDTDQPKDSSGAGSRSRVKLYQ</sequence>
<dbReference type="Proteomes" id="UP000632766">
    <property type="component" value="Unassembled WGS sequence"/>
</dbReference>
<dbReference type="RefSeq" id="WP_198126035.1">
    <property type="nucleotide sequence ID" value="NZ_JAECZC010000036.1"/>
</dbReference>
<proteinExistence type="predicted"/>
<reference evidence="3 4" key="1">
    <citation type="journal article" date="2021" name="Int. J. Syst. Evol. Microbiol.">
        <title>Amazonocrinis nigriterrae gen. nov., sp. nov., Atlanticothrix silvestris gen. nov., sp. nov. and Dendronalium phyllosphericum gen. nov., sp. nov., nostocacean cyanobacteria from Brazilian environments.</title>
        <authorList>
            <person name="Alvarenga D.O."/>
            <person name="Andreote A.P.D."/>
            <person name="Branco L.H.Z."/>
            <person name="Delbaje E."/>
            <person name="Cruz R.B."/>
            <person name="Varani A.M."/>
            <person name="Fiore M.F."/>
        </authorList>
    </citation>
    <scope>NUCLEOTIDE SEQUENCE [LARGE SCALE GENOMIC DNA]</scope>
    <source>
        <strain evidence="3 4">CENA67</strain>
    </source>
</reference>
<feature type="chain" id="PRO_5035169019" evidence="2">
    <location>
        <begin position="29"/>
        <end position="73"/>
    </location>
</feature>
<accession>A0A8J7HU33</accession>
<feature type="region of interest" description="Disordered" evidence="1">
    <location>
        <begin position="47"/>
        <end position="73"/>
    </location>
</feature>
<organism evidence="3 4">
    <name type="scientific">Amazonocrinis nigriterrae CENA67</name>
    <dbReference type="NCBI Taxonomy" id="2794033"/>
    <lineage>
        <taxon>Bacteria</taxon>
        <taxon>Bacillati</taxon>
        <taxon>Cyanobacteriota</taxon>
        <taxon>Cyanophyceae</taxon>
        <taxon>Nostocales</taxon>
        <taxon>Nostocaceae</taxon>
        <taxon>Amazonocrinis</taxon>
        <taxon>Amazonocrinis nigriterrae</taxon>
    </lineage>
</organism>
<evidence type="ECO:0000256" key="2">
    <source>
        <dbReference type="SAM" id="SignalP"/>
    </source>
</evidence>
<evidence type="ECO:0000256" key="1">
    <source>
        <dbReference type="SAM" id="MobiDB-lite"/>
    </source>
</evidence>
<feature type="signal peptide" evidence="2">
    <location>
        <begin position="1"/>
        <end position="28"/>
    </location>
</feature>